<reference evidence="1 2" key="1">
    <citation type="submission" date="2016-10" db="EMBL/GenBank/DDBJ databases">
        <title>Rodentibacter gen. nov. and new species.</title>
        <authorList>
            <person name="Christensen H."/>
        </authorList>
    </citation>
    <scope>NUCLEOTIDE SEQUENCE [LARGE SCALE GENOMIC DNA]</scope>
    <source>
        <strain evidence="1 2">Ppn158</strain>
    </source>
</reference>
<protein>
    <submittedName>
        <fullName evidence="1">Uncharacterized protein</fullName>
    </submittedName>
</protein>
<dbReference type="RefSeq" id="WP_077553423.1">
    <property type="nucleotide sequence ID" value="NZ_MLAI01000024.1"/>
</dbReference>
<comment type="caution">
    <text evidence="1">The sequence shown here is derived from an EMBL/GenBank/DDBJ whole genome shotgun (WGS) entry which is preliminary data.</text>
</comment>
<name>A0A1V3L669_9PAST</name>
<evidence type="ECO:0000313" key="2">
    <source>
        <dbReference type="Proteomes" id="UP000189353"/>
    </source>
</evidence>
<dbReference type="Proteomes" id="UP000189353">
    <property type="component" value="Unassembled WGS sequence"/>
</dbReference>
<accession>A0A1V3L669</accession>
<gene>
    <name evidence="1" type="ORF">BKG88_09040</name>
</gene>
<organism evidence="1 2">
    <name type="scientific">Rodentibacter ratti</name>
    <dbReference type="NCBI Taxonomy" id="1906745"/>
    <lineage>
        <taxon>Bacteria</taxon>
        <taxon>Pseudomonadati</taxon>
        <taxon>Pseudomonadota</taxon>
        <taxon>Gammaproteobacteria</taxon>
        <taxon>Pasteurellales</taxon>
        <taxon>Pasteurellaceae</taxon>
        <taxon>Rodentibacter</taxon>
    </lineage>
</organism>
<evidence type="ECO:0000313" key="1">
    <source>
        <dbReference type="EMBL" id="OOF85100.1"/>
    </source>
</evidence>
<sequence length="108" mass="12700">MEKIYFFKPDKHNWDLKKLEKGYLVKLHLHNNPNWKFGSLAVAEVLEVYHQDKKAKIKIVDKKGSNWDYVPKGQCIFVETPDSIYILPFDYFFVTDEGLHSDGVNQPL</sequence>
<proteinExistence type="predicted"/>
<dbReference type="EMBL" id="MLAI01000024">
    <property type="protein sequence ID" value="OOF85100.1"/>
    <property type="molecule type" value="Genomic_DNA"/>
</dbReference>
<dbReference type="AlphaFoldDB" id="A0A1V3L669"/>